<feature type="region of interest" description="Disordered" evidence="1">
    <location>
        <begin position="1178"/>
        <end position="1287"/>
    </location>
</feature>
<feature type="compositionally biased region" description="Low complexity" evidence="1">
    <location>
        <begin position="110"/>
        <end position="134"/>
    </location>
</feature>
<feature type="compositionally biased region" description="Polar residues" evidence="1">
    <location>
        <begin position="1830"/>
        <end position="1848"/>
    </location>
</feature>
<feature type="compositionally biased region" description="Polar residues" evidence="1">
    <location>
        <begin position="1456"/>
        <end position="1468"/>
    </location>
</feature>
<dbReference type="InterPro" id="IPR014020">
    <property type="entry name" value="Tensin_C2-dom"/>
</dbReference>
<dbReference type="InterPro" id="IPR029021">
    <property type="entry name" value="Prot-tyrosine_phosphatase-like"/>
</dbReference>
<dbReference type="Gene3D" id="2.60.40.1110">
    <property type="match status" value="1"/>
</dbReference>
<reference evidence="4" key="2">
    <citation type="submission" date="2021-01" db="UniProtKB">
        <authorList>
            <consortium name="EnsemblMetazoa"/>
        </authorList>
    </citation>
    <scope>IDENTIFICATION</scope>
</reference>
<evidence type="ECO:0000259" key="3">
    <source>
        <dbReference type="PROSITE" id="PS51182"/>
    </source>
</evidence>
<feature type="compositionally biased region" description="Low complexity" evidence="1">
    <location>
        <begin position="1227"/>
        <end position="1242"/>
    </location>
</feature>
<dbReference type="OrthoDB" id="6273691at2759"/>
<dbReference type="SUPFAM" id="SSF49562">
    <property type="entry name" value="C2 domain (Calcium/lipid-binding domain, CaLB)"/>
    <property type="match status" value="1"/>
</dbReference>
<feature type="compositionally biased region" description="Polar residues" evidence="1">
    <location>
        <begin position="499"/>
        <end position="509"/>
    </location>
</feature>
<dbReference type="SMART" id="SM01326">
    <property type="entry name" value="PTEN_C2"/>
    <property type="match status" value="1"/>
</dbReference>
<reference evidence="5" key="1">
    <citation type="submission" date="2015-02" db="EMBL/GenBank/DDBJ databases">
        <title>Genome sequencing for Strongylocentrotus purpuratus.</title>
        <authorList>
            <person name="Murali S."/>
            <person name="Liu Y."/>
            <person name="Vee V."/>
            <person name="English A."/>
            <person name="Wang M."/>
            <person name="Skinner E."/>
            <person name="Han Y."/>
            <person name="Muzny D.M."/>
            <person name="Worley K.C."/>
            <person name="Gibbs R.A."/>
        </authorList>
    </citation>
    <scope>NUCLEOTIDE SEQUENCE</scope>
</reference>
<feature type="region of interest" description="Disordered" evidence="1">
    <location>
        <begin position="1814"/>
        <end position="1848"/>
    </location>
</feature>
<evidence type="ECO:0000256" key="1">
    <source>
        <dbReference type="SAM" id="MobiDB-lite"/>
    </source>
</evidence>
<dbReference type="Gene3D" id="3.90.190.10">
    <property type="entry name" value="Protein tyrosine phosphatase superfamily"/>
    <property type="match status" value="1"/>
</dbReference>
<dbReference type="EnsemblMetazoa" id="XM_030974446">
    <property type="protein sequence ID" value="XP_030830306"/>
    <property type="gene ID" value="LOC115918345"/>
</dbReference>
<feature type="compositionally biased region" description="Pro residues" evidence="1">
    <location>
        <begin position="1612"/>
        <end position="1621"/>
    </location>
</feature>
<dbReference type="PANTHER" id="PTHR45734:SF10">
    <property type="entry name" value="BLISTERY, ISOFORM A"/>
    <property type="match status" value="1"/>
</dbReference>
<feature type="compositionally biased region" description="Basic and acidic residues" evidence="1">
    <location>
        <begin position="1208"/>
        <end position="1226"/>
    </location>
</feature>
<dbReference type="Pfam" id="PF10409">
    <property type="entry name" value="PTEN_C2"/>
    <property type="match status" value="1"/>
</dbReference>
<feature type="domain" description="Phosphatase tensin-type" evidence="2">
    <location>
        <begin position="149"/>
        <end position="321"/>
    </location>
</feature>
<feature type="region of interest" description="Disordered" evidence="1">
    <location>
        <begin position="849"/>
        <end position="869"/>
    </location>
</feature>
<feature type="compositionally biased region" description="Polar residues" evidence="1">
    <location>
        <begin position="849"/>
        <end position="863"/>
    </location>
</feature>
<feature type="region of interest" description="Disordered" evidence="1">
    <location>
        <begin position="886"/>
        <end position="936"/>
    </location>
</feature>
<feature type="region of interest" description="Disordered" evidence="1">
    <location>
        <begin position="632"/>
        <end position="683"/>
    </location>
</feature>
<dbReference type="PANTHER" id="PTHR45734">
    <property type="entry name" value="TENSIN"/>
    <property type="match status" value="1"/>
</dbReference>
<evidence type="ECO:0008006" key="6">
    <source>
        <dbReference type="Google" id="ProtNLM"/>
    </source>
</evidence>
<dbReference type="KEGG" id="spu:115918345"/>
<feature type="region of interest" description="Disordered" evidence="1">
    <location>
        <begin position="487"/>
        <end position="573"/>
    </location>
</feature>
<dbReference type="GeneID" id="115918345"/>
<dbReference type="InterPro" id="IPR051484">
    <property type="entry name" value="Tensin_PTEN_phosphatase"/>
</dbReference>
<evidence type="ECO:0000259" key="2">
    <source>
        <dbReference type="PROSITE" id="PS51181"/>
    </source>
</evidence>
<evidence type="ECO:0000313" key="5">
    <source>
        <dbReference type="Proteomes" id="UP000007110"/>
    </source>
</evidence>
<name>A0A7M7N2P6_STRPU</name>
<feature type="compositionally biased region" description="Polar residues" evidence="1">
    <location>
        <begin position="1250"/>
        <end position="1284"/>
    </location>
</feature>
<keyword evidence="5" id="KW-1185">Reference proteome</keyword>
<accession>A0A7M7N2P6</accession>
<evidence type="ECO:0000313" key="4">
    <source>
        <dbReference type="EnsemblMetazoa" id="XP_030830306"/>
    </source>
</evidence>
<feature type="region of interest" description="Disordered" evidence="1">
    <location>
        <begin position="1131"/>
        <end position="1152"/>
    </location>
</feature>
<dbReference type="InterPro" id="IPR035892">
    <property type="entry name" value="C2_domain_sf"/>
</dbReference>
<dbReference type="PROSITE" id="PS51182">
    <property type="entry name" value="C2_TENSIN"/>
    <property type="match status" value="1"/>
</dbReference>
<feature type="compositionally biased region" description="Basic and acidic residues" evidence="1">
    <location>
        <begin position="1495"/>
        <end position="1518"/>
    </location>
</feature>
<feature type="compositionally biased region" description="Low complexity" evidence="1">
    <location>
        <begin position="888"/>
        <end position="909"/>
    </location>
</feature>
<organism evidence="4 5">
    <name type="scientific">Strongylocentrotus purpuratus</name>
    <name type="common">Purple sea urchin</name>
    <dbReference type="NCBI Taxonomy" id="7668"/>
    <lineage>
        <taxon>Eukaryota</taxon>
        <taxon>Metazoa</taxon>
        <taxon>Echinodermata</taxon>
        <taxon>Eleutherozoa</taxon>
        <taxon>Echinozoa</taxon>
        <taxon>Echinoidea</taxon>
        <taxon>Euechinoidea</taxon>
        <taxon>Echinacea</taxon>
        <taxon>Camarodonta</taxon>
        <taxon>Echinidea</taxon>
        <taxon>Strongylocentrotidae</taxon>
        <taxon>Strongylocentrotus</taxon>
    </lineage>
</organism>
<feature type="compositionally biased region" description="Polar residues" evidence="1">
    <location>
        <begin position="90"/>
        <end position="100"/>
    </location>
</feature>
<dbReference type="GO" id="GO:0005925">
    <property type="term" value="C:focal adhesion"/>
    <property type="evidence" value="ECO:0000318"/>
    <property type="project" value="GO_Central"/>
</dbReference>
<dbReference type="PROSITE" id="PS51181">
    <property type="entry name" value="PPASE_TENSIN"/>
    <property type="match status" value="1"/>
</dbReference>
<feature type="compositionally biased region" description="Polar residues" evidence="1">
    <location>
        <begin position="1178"/>
        <end position="1205"/>
    </location>
</feature>
<dbReference type="RefSeq" id="XP_030830306.1">
    <property type="nucleotide sequence ID" value="XM_030974446.1"/>
</dbReference>
<dbReference type="InterPro" id="IPR029023">
    <property type="entry name" value="Tensin_phosphatase"/>
</dbReference>
<proteinExistence type="predicted"/>
<dbReference type="SUPFAM" id="SSF52799">
    <property type="entry name" value="(Phosphotyrosine protein) phosphatases II"/>
    <property type="match status" value="1"/>
</dbReference>
<feature type="region of interest" description="Disordered" evidence="1">
    <location>
        <begin position="1422"/>
        <end position="1532"/>
    </location>
</feature>
<feature type="region of interest" description="Disordered" evidence="1">
    <location>
        <begin position="26"/>
        <end position="134"/>
    </location>
</feature>
<sequence length="1848" mass="206694">MAKEAKHLVQYLNCYKNKKVMTTCLPQSPTVSPEGKYIFGSSPSENRRKKPSSSPSTPTTPTPPSTPRQAHTPATARKMQQPDESPKLQPVTSIMQQSTAQIQHAPPPQQQQRQQQVQHQQQQPQPLIQHQIQPQSIQTKSINNIKSGEGLVRYSFDLEVDYITERLIAVSFPSGGLENQYRSNLRDVVRMLKSKHNNSYVVFNLSRRRHDVSKLNQEVRDLGWPNVLAPPLERLCSICKQMETWMKGNLNNVVVLHCKGGRGPIGVVVSAFMNYLSITSANDSTMDRHAMKRFLDAKGWSGMHPSQMRYIDYFSGLLTNSIQINSSPLFLHHAVIHGVPNYDSNGGCRPFLRIYQGMSPVYTSGVYTVPEGTSRFVITPRSAIPLRGDILLKCYHKKFRSTTRDTVFRCQFHTTAVMEYRLVFQKQELDDACTDARFPEFTKVELIFSSTPDALHGSDYVSGASFPSEHIDDPLIRWDSYEHFNDIIEGPEDGGPDLNETSGNNNNNMILDIPHSSAPDGSLYAQVKKSPSPEQSPVIPRLTNGDTNTAPLPYVLSPDKAPQVNTSRDGGKRNMDYRERMALDELLKGITGEDTDGGIVVNNNTQWKAPPSPDINTVLHHEPVHTRRIVSVSEDLRHAPVSQSKPKPPPTLQEDIKEESAGQENSSPSKKPVSRKESSEAENPYAEITDAMQQKLQQNPNTNQSGPHQERITPVVVTNQEHSAPPMMNGGTNMPRSVEQHNPTYDITPKGSKHGTMQNGHATPNGHVTQNGQVVQNGQVAQNGQVNLNPGQVNMNPGHINVQNGPTPVTYNQMVRNPSPAQPYIAQMNGPVETPIIPNSASRVTERTPNFNRLENGPTSPVHQNYEPRPLRAREDRFQLLRKDPNAPQQQQYQPSTPSPSQVSPVSPTGEEEDGGLGWLKRQQDRLREKRERENGRPIVREAPAEPIRAMPINASPASPIRTMPVNASPKLRVRFEGDLQSAPPAVSPPMFTRKDEPPSWLAQQQQKLQDRQGYNITPLNQAPVVATETTPVQNAIYPVHDHLLMTGPKDGGVSVRRGISPPPLSISTDLERSISELGQMNSAKPAQSYVQRSITTTTSHEWEPHERQLNRQLSDLTHDRFRDPVFQRPAVDQSPKVPATPSTPYDPVPPILTNAQLRNDGREEIERWNNYGYSYDNSSMQETGQTLPGSTPASQSFVPTSPMQQKMDGERSPVGRHYHIPESRLPDYQPYEQQTDQQPTQTERKVRTLNKQTLHVESSNPSQSVTFNTTHPPLSSMHGSTPPQERVFTRSVSNSGLNELETNNNNSSGEDAFSSLDDAVKMLSHWSNEIQKLSAPYKSPSSIDANHNTHASLDTSAILSHHQLNNNNQSDDRINPSHFQTHQSNGGYHYTSQTLTNHRPQATSTPRKNFDEVDLHIDEPTEVDNIPKGLVADRSPNFMDRSPPAAQTRPPRRTNNQSGYDSDTGIQQYYRPPRRRNFIDPGAEVWLQNPGGLPRKETEYWNRKDGLKSKEPPKEYDLSSSSESISGPKTPKFPVGPRAYANMTKTFIVNTGAPPHGEIGKALPPQLHAGYHPGPDQPLPLQRTMHRQDSFEIPPVPESAPRRTPTAEVYSPPPPPPTAPAPVQEPARETPQPMYSQKRVITVEHRMEPNRQPQEWTPTPAAPSPEHRYYTPPATRQTPLGDEPLRQLEYLESEPWMGRQPILHSPPHRPNSPVEITPWTPPVVTNTMSSTGPMHTVSNGVPQTVTTTQWRREITHQQQPIEITPITRDVAEEVEARKPRNLEPPVSLVEDVMEPPTVSPVVEARFTPRYVREVNAAPPPSQQAPLPQMASTPTQPRVIQYQEQPPR</sequence>
<feature type="compositionally biased region" description="Basic and acidic residues" evidence="1">
    <location>
        <begin position="922"/>
        <end position="936"/>
    </location>
</feature>
<dbReference type="InParanoid" id="A0A7M7N2P6"/>
<feature type="domain" description="C2 tensin-type" evidence="3">
    <location>
        <begin position="326"/>
        <end position="451"/>
    </location>
</feature>
<protein>
    <recommendedName>
        <fullName evidence="6">Tensin</fullName>
    </recommendedName>
</protein>
<feature type="region of interest" description="Disordered" evidence="1">
    <location>
        <begin position="1557"/>
        <end position="1684"/>
    </location>
</feature>
<dbReference type="Proteomes" id="UP000007110">
    <property type="component" value="Unassembled WGS sequence"/>
</dbReference>